<reference evidence="1" key="1">
    <citation type="journal article" date="2014" name="Int. J. Syst. Evol. Microbiol.">
        <title>Complete genome sequence of Corynebacterium casei LMG S-19264T (=DSM 44701T), isolated from a smear-ripened cheese.</title>
        <authorList>
            <consortium name="US DOE Joint Genome Institute (JGI-PGF)"/>
            <person name="Walter F."/>
            <person name="Albersmeier A."/>
            <person name="Kalinowski J."/>
            <person name="Ruckert C."/>
        </authorList>
    </citation>
    <scope>NUCLEOTIDE SEQUENCE</scope>
    <source>
        <strain evidence="1">NBRC 112290</strain>
    </source>
</reference>
<name>A0AA38CSP8_9MICO</name>
<evidence type="ECO:0000313" key="2">
    <source>
        <dbReference type="EMBL" id="GMA33737.1"/>
    </source>
</evidence>
<dbReference type="EMBL" id="BSUM01000003">
    <property type="protein sequence ID" value="GMA33668.1"/>
    <property type="molecule type" value="Genomic_DNA"/>
</dbReference>
<organism evidence="1 3">
    <name type="scientific">Litorihabitans aurantiacus</name>
    <dbReference type="NCBI Taxonomy" id="1930061"/>
    <lineage>
        <taxon>Bacteria</taxon>
        <taxon>Bacillati</taxon>
        <taxon>Actinomycetota</taxon>
        <taxon>Actinomycetes</taxon>
        <taxon>Micrococcales</taxon>
        <taxon>Beutenbergiaceae</taxon>
        <taxon>Litorihabitans</taxon>
    </lineage>
</organism>
<accession>A0AA38CSP8</accession>
<comment type="caution">
    <text evidence="1">The sequence shown here is derived from an EMBL/GenBank/DDBJ whole genome shotgun (WGS) entry which is preliminary data.</text>
</comment>
<dbReference type="Proteomes" id="UP001157161">
    <property type="component" value="Unassembled WGS sequence"/>
</dbReference>
<dbReference type="AlphaFoldDB" id="A0AA38CSP8"/>
<evidence type="ECO:0000313" key="3">
    <source>
        <dbReference type="Proteomes" id="UP001157161"/>
    </source>
</evidence>
<dbReference type="RefSeq" id="WP_284252942.1">
    <property type="nucleotide sequence ID" value="NZ_BSUM01000003.1"/>
</dbReference>
<proteinExistence type="predicted"/>
<sequence length="96" mass="10227">MSTTGLTTGRAVYALAAGERGTCLAPGIITRRFQGERDTFVTVRYLRPVRGDVEHTYGLAHDCVTPREKATYGAADECIDCGSHTAAPHAPACPFA</sequence>
<reference evidence="1" key="2">
    <citation type="submission" date="2023-02" db="EMBL/GenBank/DDBJ databases">
        <authorList>
            <person name="Sun Q."/>
            <person name="Mori K."/>
        </authorList>
    </citation>
    <scope>NUCLEOTIDE SEQUENCE</scope>
    <source>
        <strain evidence="1">NBRC 112290</strain>
    </source>
</reference>
<gene>
    <name evidence="1" type="ORF">GCM10025875_36600</name>
    <name evidence="2" type="ORF">GCM10025875_37290</name>
</gene>
<dbReference type="EMBL" id="BSUM01000004">
    <property type="protein sequence ID" value="GMA33737.1"/>
    <property type="molecule type" value="Genomic_DNA"/>
</dbReference>
<keyword evidence="3" id="KW-1185">Reference proteome</keyword>
<evidence type="ECO:0000313" key="1">
    <source>
        <dbReference type="EMBL" id="GMA33668.1"/>
    </source>
</evidence>
<protein>
    <submittedName>
        <fullName evidence="1">Uncharacterized protein</fullName>
    </submittedName>
</protein>